<comment type="catalytic activity">
    <reaction evidence="2">
        <text>N-terminal N-formyl-L-methionyl-[peptide] + H2O = N-terminal L-methionyl-[peptide] + formate</text>
        <dbReference type="Rhea" id="RHEA:24420"/>
        <dbReference type="Rhea" id="RHEA-COMP:10639"/>
        <dbReference type="Rhea" id="RHEA-COMP:10640"/>
        <dbReference type="ChEBI" id="CHEBI:15377"/>
        <dbReference type="ChEBI" id="CHEBI:15740"/>
        <dbReference type="ChEBI" id="CHEBI:49298"/>
        <dbReference type="ChEBI" id="CHEBI:64731"/>
        <dbReference type="EC" id="3.5.1.88"/>
    </reaction>
</comment>
<evidence type="ECO:0000256" key="1">
    <source>
        <dbReference type="ARBA" id="ARBA00010759"/>
    </source>
</evidence>
<comment type="caution">
    <text evidence="3">The sequence shown here is derived from an EMBL/GenBank/DDBJ whole genome shotgun (WGS) entry which is preliminary data.</text>
</comment>
<evidence type="ECO:0000313" key="3">
    <source>
        <dbReference type="EMBL" id="TCL38234.1"/>
    </source>
</evidence>
<reference evidence="3 4" key="1">
    <citation type="submission" date="2019-03" db="EMBL/GenBank/DDBJ databases">
        <title>Genomic Encyclopedia of Type Strains, Phase IV (KMG-IV): sequencing the most valuable type-strain genomes for metagenomic binning, comparative biology and taxonomic classification.</title>
        <authorList>
            <person name="Goeker M."/>
        </authorList>
    </citation>
    <scope>NUCLEOTIDE SEQUENCE [LARGE SCALE GENOMIC DNA]</scope>
    <source>
        <strain evidence="3 4">DSM 15969</strain>
    </source>
</reference>
<feature type="binding site" evidence="2">
    <location>
        <position position="121"/>
    </location>
    <ligand>
        <name>Fe cation</name>
        <dbReference type="ChEBI" id="CHEBI:24875"/>
    </ligand>
</feature>
<evidence type="ECO:0000313" key="4">
    <source>
        <dbReference type="Proteomes" id="UP000295063"/>
    </source>
</evidence>
<keyword evidence="2" id="KW-0648">Protein biosynthesis</keyword>
<feature type="binding site" evidence="2">
    <location>
        <position position="163"/>
    </location>
    <ligand>
        <name>Fe cation</name>
        <dbReference type="ChEBI" id="CHEBI:24875"/>
    </ligand>
</feature>
<dbReference type="InterPro" id="IPR036821">
    <property type="entry name" value="Peptide_deformylase_sf"/>
</dbReference>
<evidence type="ECO:0000256" key="2">
    <source>
        <dbReference type="HAMAP-Rule" id="MF_00163"/>
    </source>
</evidence>
<dbReference type="Proteomes" id="UP000295063">
    <property type="component" value="Unassembled WGS sequence"/>
</dbReference>
<comment type="similarity">
    <text evidence="1 2">Belongs to the polypeptide deformylase family.</text>
</comment>
<dbReference type="GO" id="GO:0006412">
    <property type="term" value="P:translation"/>
    <property type="evidence" value="ECO:0007669"/>
    <property type="project" value="UniProtKB-UniRule"/>
</dbReference>
<name>A0A4R1PZ45_9FIRM</name>
<dbReference type="CDD" id="cd00487">
    <property type="entry name" value="Pep_deformylase"/>
    <property type="match status" value="1"/>
</dbReference>
<dbReference type="PRINTS" id="PR01576">
    <property type="entry name" value="PDEFORMYLASE"/>
</dbReference>
<dbReference type="Gene3D" id="3.90.45.10">
    <property type="entry name" value="Peptide deformylase"/>
    <property type="match status" value="1"/>
</dbReference>
<dbReference type="GO" id="GO:0042586">
    <property type="term" value="F:peptide deformylase activity"/>
    <property type="evidence" value="ECO:0007669"/>
    <property type="project" value="UniProtKB-UniRule"/>
</dbReference>
<dbReference type="RefSeq" id="WP_165898828.1">
    <property type="nucleotide sequence ID" value="NZ_DAMAKO010000007.1"/>
</dbReference>
<feature type="binding site" evidence="2">
    <location>
        <position position="167"/>
    </location>
    <ligand>
        <name>Fe cation</name>
        <dbReference type="ChEBI" id="CHEBI:24875"/>
    </ligand>
</feature>
<keyword evidence="2" id="KW-0408">Iron</keyword>
<dbReference type="Pfam" id="PF01327">
    <property type="entry name" value="Pep_deformylase"/>
    <property type="match status" value="1"/>
</dbReference>
<dbReference type="EC" id="3.5.1.88" evidence="2"/>
<dbReference type="PANTHER" id="PTHR10458">
    <property type="entry name" value="PEPTIDE DEFORMYLASE"/>
    <property type="match status" value="1"/>
</dbReference>
<keyword evidence="4" id="KW-1185">Reference proteome</keyword>
<dbReference type="SUPFAM" id="SSF56420">
    <property type="entry name" value="Peptide deformylase"/>
    <property type="match status" value="1"/>
</dbReference>
<proteinExistence type="inferred from homology"/>
<dbReference type="EMBL" id="SLUI01000004">
    <property type="protein sequence ID" value="TCL38234.1"/>
    <property type="molecule type" value="Genomic_DNA"/>
</dbReference>
<keyword evidence="2" id="KW-0378">Hydrolase</keyword>
<organism evidence="3 4">
    <name type="scientific">Anaerospora hongkongensis</name>
    <dbReference type="NCBI Taxonomy" id="244830"/>
    <lineage>
        <taxon>Bacteria</taxon>
        <taxon>Bacillati</taxon>
        <taxon>Bacillota</taxon>
        <taxon>Negativicutes</taxon>
        <taxon>Selenomonadales</taxon>
        <taxon>Sporomusaceae</taxon>
        <taxon>Anaerospora</taxon>
    </lineage>
</organism>
<sequence length="193" mass="21575">MNKQTMRRYGLGMVSAVAMVMLWTAVSLSQSSIEDRIVTVPHPVLRQQAVPIRADDEETLQLLQEMAEYLEDGVLPKGGISLPQVAVAKRGFVAMIDDEAVIMINPTIVLTGEEVPSLEGCLSIPSTFRYVTRNSAVAVEYHDEDWLRQTLHLEDLEAFIVQHENDHLNGILIIDKLVAEAPERSRDPDMPLE</sequence>
<comment type="cofactor">
    <cofactor evidence="2">
        <name>Fe(2+)</name>
        <dbReference type="ChEBI" id="CHEBI:29033"/>
    </cofactor>
    <text evidence="2">Binds 1 Fe(2+) ion.</text>
</comment>
<feature type="active site" evidence="2">
    <location>
        <position position="164"/>
    </location>
</feature>
<dbReference type="AlphaFoldDB" id="A0A4R1PZ45"/>
<dbReference type="PANTHER" id="PTHR10458:SF22">
    <property type="entry name" value="PEPTIDE DEFORMYLASE"/>
    <property type="match status" value="1"/>
</dbReference>
<dbReference type="InterPro" id="IPR023635">
    <property type="entry name" value="Peptide_deformylase"/>
</dbReference>
<keyword evidence="2" id="KW-0479">Metal-binding</keyword>
<dbReference type="GO" id="GO:0046872">
    <property type="term" value="F:metal ion binding"/>
    <property type="evidence" value="ECO:0007669"/>
    <property type="project" value="UniProtKB-KW"/>
</dbReference>
<comment type="function">
    <text evidence="2">Removes the formyl group from the N-terminal Met of newly synthesized proteins. Requires at least a dipeptide for an efficient rate of reaction. N-terminal L-methionine is a prerequisite for activity but the enzyme has broad specificity at other positions.</text>
</comment>
<accession>A0A4R1PZ45</accession>
<dbReference type="HAMAP" id="MF_00163">
    <property type="entry name" value="Pep_deformylase"/>
    <property type="match status" value="1"/>
</dbReference>
<gene>
    <name evidence="2" type="primary">def</name>
    <name evidence="3" type="ORF">EV210_104203</name>
</gene>
<protein>
    <recommendedName>
        <fullName evidence="2">Peptide deformylase</fullName>
        <shortName evidence="2">PDF</shortName>
        <ecNumber evidence="2">3.5.1.88</ecNumber>
    </recommendedName>
    <alternativeName>
        <fullName evidence="2">Polypeptide deformylase</fullName>
    </alternativeName>
</protein>